<dbReference type="GO" id="GO:0016747">
    <property type="term" value="F:acyltransferase activity, transferring groups other than amino-acyl groups"/>
    <property type="evidence" value="ECO:0007669"/>
    <property type="project" value="UniProtKB-ARBA"/>
</dbReference>
<dbReference type="SUPFAM" id="SSF53901">
    <property type="entry name" value="Thiolase-like"/>
    <property type="match status" value="1"/>
</dbReference>
<name>A0A9X8MPQ0_9ACTN</name>
<dbReference type="PROSITE" id="PS00758">
    <property type="entry name" value="ARGE_DAPE_CPG2_1"/>
    <property type="match status" value="1"/>
</dbReference>
<sequence length="172" mass="18069">MTHVPPGTRVLGSATLVAEDPAAYTRNKPSFYADPAAWLVAETVDRALAGCAELVGDATDDTAILVMSATGSERTIRRIADSVPRSRVSPLRFAGANPGVLAGLPALRHRLRGPSLLLAAHPDTATPVAFTVIDRWLADGHARHVILVGLQSTVGDRELCDCLVLTSAGEGR</sequence>
<dbReference type="Proteomes" id="UP000184388">
    <property type="component" value="Unassembled WGS sequence"/>
</dbReference>
<dbReference type="InterPro" id="IPR001261">
    <property type="entry name" value="ArgE/DapE_CS"/>
</dbReference>
<gene>
    <name evidence="2" type="ORF">SAMN05216268_10414</name>
</gene>
<accession>A0A9X8MPQ0</accession>
<dbReference type="Gene3D" id="3.40.47.10">
    <property type="match status" value="1"/>
</dbReference>
<protein>
    <recommendedName>
        <fullName evidence="4">Polyketide synthase</fullName>
    </recommendedName>
</protein>
<dbReference type="RefSeq" id="WP_073443776.1">
    <property type="nucleotide sequence ID" value="NZ_FRBK01000004.1"/>
</dbReference>
<comment type="caution">
    <text evidence="2">The sequence shown here is derived from an EMBL/GenBank/DDBJ whole genome shotgun (WGS) entry which is preliminary data.</text>
</comment>
<proteinExistence type="predicted"/>
<evidence type="ECO:0000313" key="2">
    <source>
        <dbReference type="EMBL" id="SHL34958.1"/>
    </source>
</evidence>
<reference evidence="3" key="1">
    <citation type="submission" date="2016-11" db="EMBL/GenBank/DDBJ databases">
        <authorList>
            <person name="Jaros S."/>
            <person name="Januszkiewicz K."/>
            <person name="Wedrychowicz H."/>
        </authorList>
    </citation>
    <scope>NUCLEOTIDE SEQUENCE [LARGE SCALE GENOMIC DNA]</scope>
    <source>
        <strain evidence="3">CGMCC 4.3555</strain>
    </source>
</reference>
<organism evidence="2 3">
    <name type="scientific">Streptomyces yunnanensis</name>
    <dbReference type="NCBI Taxonomy" id="156453"/>
    <lineage>
        <taxon>Bacteria</taxon>
        <taxon>Bacillati</taxon>
        <taxon>Actinomycetota</taxon>
        <taxon>Actinomycetes</taxon>
        <taxon>Kitasatosporales</taxon>
        <taxon>Streptomycetaceae</taxon>
        <taxon>Streptomyces</taxon>
    </lineage>
</organism>
<dbReference type="EMBL" id="FRBK01000004">
    <property type="protein sequence ID" value="SHL34958.1"/>
    <property type="molecule type" value="Genomic_DNA"/>
</dbReference>
<evidence type="ECO:0000256" key="1">
    <source>
        <dbReference type="ARBA" id="ARBA00022801"/>
    </source>
</evidence>
<keyword evidence="1" id="KW-0378">Hydrolase</keyword>
<evidence type="ECO:0000313" key="3">
    <source>
        <dbReference type="Proteomes" id="UP000184388"/>
    </source>
</evidence>
<evidence type="ECO:0008006" key="4">
    <source>
        <dbReference type="Google" id="ProtNLM"/>
    </source>
</evidence>
<dbReference type="InterPro" id="IPR016039">
    <property type="entry name" value="Thiolase-like"/>
</dbReference>
<dbReference type="AlphaFoldDB" id="A0A9X8MPQ0"/>